<keyword evidence="2" id="KW-1185">Reference proteome</keyword>
<dbReference type="AlphaFoldDB" id="A0A844ZD00"/>
<dbReference type="EMBL" id="WTYZ01000001">
    <property type="protein sequence ID" value="MXO83679.1"/>
    <property type="molecule type" value="Genomic_DNA"/>
</dbReference>
<name>A0A844ZD00_9SPHN</name>
<evidence type="ECO:0000313" key="2">
    <source>
        <dbReference type="Proteomes" id="UP000460290"/>
    </source>
</evidence>
<dbReference type="RefSeq" id="WP_160614013.1">
    <property type="nucleotide sequence ID" value="NZ_JAUFQM010000001.1"/>
</dbReference>
<dbReference type="OrthoDB" id="7433216at2"/>
<protein>
    <submittedName>
        <fullName evidence="1">Uncharacterized protein</fullName>
    </submittedName>
</protein>
<comment type="caution">
    <text evidence="1">The sequence shown here is derived from an EMBL/GenBank/DDBJ whole genome shotgun (WGS) entry which is preliminary data.</text>
</comment>
<gene>
    <name evidence="1" type="ORF">GRI35_09930</name>
</gene>
<evidence type="ECO:0000313" key="1">
    <source>
        <dbReference type="EMBL" id="MXO83679.1"/>
    </source>
</evidence>
<dbReference type="Proteomes" id="UP000460290">
    <property type="component" value="Unassembled WGS sequence"/>
</dbReference>
<reference evidence="1 2" key="1">
    <citation type="submission" date="2019-12" db="EMBL/GenBank/DDBJ databases">
        <title>Genomic-based taxomic classification of the family Erythrobacteraceae.</title>
        <authorList>
            <person name="Xu L."/>
        </authorList>
    </citation>
    <scope>NUCLEOTIDE SEQUENCE [LARGE SCALE GENOMIC DNA]</scope>
    <source>
        <strain evidence="1 2">KCTC 42006</strain>
    </source>
</reference>
<proteinExistence type="predicted"/>
<accession>A0A844ZD00</accession>
<sequence length="130" mass="13521">MSIFLATAATAAMAGTTFDCRADTAYLTIFAPSEEVTAAHRGNVLTLYKVTGDGEVLAADRKIAQVFDGLPTSLYIKLTATDFDVELDISDVDLEAGTSAIAIKGTMPDGETMEVKGTCTVATASESEAS</sequence>
<organism evidence="1 2">
    <name type="scientific">Pontixanthobacter aestiaquae</name>
    <dbReference type="NCBI Taxonomy" id="1509367"/>
    <lineage>
        <taxon>Bacteria</taxon>
        <taxon>Pseudomonadati</taxon>
        <taxon>Pseudomonadota</taxon>
        <taxon>Alphaproteobacteria</taxon>
        <taxon>Sphingomonadales</taxon>
        <taxon>Erythrobacteraceae</taxon>
        <taxon>Pontixanthobacter</taxon>
    </lineage>
</organism>